<dbReference type="InParanoid" id="I7MFD9"/>
<dbReference type="OrthoDB" id="8062037at2759"/>
<evidence type="ECO:0000313" key="3">
    <source>
        <dbReference type="EMBL" id="EAR99675.2"/>
    </source>
</evidence>
<organism evidence="3 4">
    <name type="scientific">Tetrahymena thermophila (strain SB210)</name>
    <dbReference type="NCBI Taxonomy" id="312017"/>
    <lineage>
        <taxon>Eukaryota</taxon>
        <taxon>Sar</taxon>
        <taxon>Alveolata</taxon>
        <taxon>Ciliophora</taxon>
        <taxon>Intramacronucleata</taxon>
        <taxon>Oligohymenophorea</taxon>
        <taxon>Hymenostomatida</taxon>
        <taxon>Tetrahymenina</taxon>
        <taxon>Tetrahymenidae</taxon>
        <taxon>Tetrahymena</taxon>
    </lineage>
</organism>
<accession>I7MFD9</accession>
<dbReference type="eggNOG" id="ENOG502QSYJ">
    <property type="taxonomic scope" value="Eukaryota"/>
</dbReference>
<dbReference type="EMBL" id="GG662637">
    <property type="protein sequence ID" value="EAR99675.2"/>
    <property type="molecule type" value="Genomic_DNA"/>
</dbReference>
<name>I7MFD9_TETTS</name>
<dbReference type="AlphaFoldDB" id="I7MFD9"/>
<dbReference type="KEGG" id="tet:TTHERM_00590120"/>
<feature type="compositionally biased region" description="Low complexity" evidence="2">
    <location>
        <begin position="321"/>
        <end position="335"/>
    </location>
</feature>
<dbReference type="PANTHER" id="PTHR47026">
    <property type="entry name" value="PIGMENTOSA GTPASE REGULATOR-LIKE PROTEIN, PUTATIVE-RELATED"/>
    <property type="match status" value="1"/>
</dbReference>
<dbReference type="PANTHER" id="PTHR47026:SF2">
    <property type="entry name" value="FLAGELLAR ASSOCIATED PROTEIN"/>
    <property type="match status" value="1"/>
</dbReference>
<sequence>MQQIQEATSSKEELSPRHQEIKDDLQNMLNGSKLKNLALSIHINDDLVKQYLNILTEYMRYSEQQCENFVLADQIKSKILATKSLIEEREKEELKSLMLNQQINLELQHYNEFNKAVEYWQEKEDQFQQKQQFGILEIKERHIKDMEQYQEILDQFISQKPKDSSELLNLKKIQNFLAKKTDYKKAHQLQQMCQILEQEEMKKWNQQREYKIQNFIQMLKQKQEQEVDALKRRLDNEYGRISLAKEEDFKRILVKYQGLNRDLESQQQSNIKKFDKLYYKRTTQNLKTQQDEDGSNILYIPKCNTSMSNSRYKNSNYNAFNSQNSSQTNKSNSLQRRGFPIQQQNTVPVRSSSQYKQ</sequence>
<reference evidence="4" key="1">
    <citation type="journal article" date="2006" name="PLoS Biol.">
        <title>Macronuclear genome sequence of the ciliate Tetrahymena thermophila, a model eukaryote.</title>
        <authorList>
            <person name="Eisen J.A."/>
            <person name="Coyne R.S."/>
            <person name="Wu M."/>
            <person name="Wu D."/>
            <person name="Thiagarajan M."/>
            <person name="Wortman J.R."/>
            <person name="Badger J.H."/>
            <person name="Ren Q."/>
            <person name="Amedeo P."/>
            <person name="Jones K.M."/>
            <person name="Tallon L.J."/>
            <person name="Delcher A.L."/>
            <person name="Salzberg S.L."/>
            <person name="Silva J.C."/>
            <person name="Haas B.J."/>
            <person name="Majoros W.H."/>
            <person name="Farzad M."/>
            <person name="Carlton J.M."/>
            <person name="Smith R.K. Jr."/>
            <person name="Garg J."/>
            <person name="Pearlman R.E."/>
            <person name="Karrer K.M."/>
            <person name="Sun L."/>
            <person name="Manning G."/>
            <person name="Elde N.C."/>
            <person name="Turkewitz A.P."/>
            <person name="Asai D.J."/>
            <person name="Wilkes D.E."/>
            <person name="Wang Y."/>
            <person name="Cai H."/>
            <person name="Collins K."/>
            <person name="Stewart B.A."/>
            <person name="Lee S.R."/>
            <person name="Wilamowska K."/>
            <person name="Weinberg Z."/>
            <person name="Ruzzo W.L."/>
            <person name="Wloga D."/>
            <person name="Gaertig J."/>
            <person name="Frankel J."/>
            <person name="Tsao C.-C."/>
            <person name="Gorovsky M.A."/>
            <person name="Keeling P.J."/>
            <person name="Waller R.F."/>
            <person name="Patron N.J."/>
            <person name="Cherry J.M."/>
            <person name="Stover N.A."/>
            <person name="Krieger C.J."/>
            <person name="del Toro C."/>
            <person name="Ryder H.F."/>
            <person name="Williamson S.C."/>
            <person name="Barbeau R.A."/>
            <person name="Hamilton E.P."/>
            <person name="Orias E."/>
        </authorList>
    </citation>
    <scope>NUCLEOTIDE SEQUENCE [LARGE SCALE GENOMIC DNA]</scope>
    <source>
        <strain evidence="4">SB210</strain>
    </source>
</reference>
<keyword evidence="4" id="KW-1185">Reference proteome</keyword>
<protein>
    <submittedName>
        <fullName evidence="3">Uncharacterized protein</fullName>
    </submittedName>
</protein>
<evidence type="ECO:0000256" key="1">
    <source>
        <dbReference type="SAM" id="Coils"/>
    </source>
</evidence>
<proteinExistence type="predicted"/>
<evidence type="ECO:0000256" key="2">
    <source>
        <dbReference type="SAM" id="MobiDB-lite"/>
    </source>
</evidence>
<evidence type="ECO:0000313" key="4">
    <source>
        <dbReference type="Proteomes" id="UP000009168"/>
    </source>
</evidence>
<gene>
    <name evidence="3" type="ORF">TTHERM_00590120</name>
</gene>
<keyword evidence="1" id="KW-0175">Coiled coil</keyword>
<feature type="coiled-coil region" evidence="1">
    <location>
        <begin position="220"/>
        <end position="247"/>
    </location>
</feature>
<dbReference type="RefSeq" id="XP_001019920.2">
    <property type="nucleotide sequence ID" value="XM_001019920.2"/>
</dbReference>
<feature type="region of interest" description="Disordered" evidence="2">
    <location>
        <begin position="314"/>
        <end position="339"/>
    </location>
</feature>
<dbReference type="GeneID" id="7831822"/>
<dbReference type="Proteomes" id="UP000009168">
    <property type="component" value="Unassembled WGS sequence"/>
</dbReference>